<organism evidence="1 2">
    <name type="scientific">Sphingomonas yantingensis</name>
    <dbReference type="NCBI Taxonomy" id="1241761"/>
    <lineage>
        <taxon>Bacteria</taxon>
        <taxon>Pseudomonadati</taxon>
        <taxon>Pseudomonadota</taxon>
        <taxon>Alphaproteobacteria</taxon>
        <taxon>Sphingomonadales</taxon>
        <taxon>Sphingomonadaceae</taxon>
        <taxon>Sphingomonas</taxon>
    </lineage>
</organism>
<protein>
    <submittedName>
        <fullName evidence="1">Uncharacterized protein</fullName>
    </submittedName>
</protein>
<evidence type="ECO:0000313" key="1">
    <source>
        <dbReference type="EMBL" id="MBB5696839.1"/>
    </source>
</evidence>
<name>A0A7W9EGE7_9SPHN</name>
<dbReference type="Proteomes" id="UP000557739">
    <property type="component" value="Unassembled WGS sequence"/>
</dbReference>
<keyword evidence="2" id="KW-1185">Reference proteome</keyword>
<dbReference type="EMBL" id="JACIJJ010000001">
    <property type="protein sequence ID" value="MBB5696839.1"/>
    <property type="molecule type" value="Genomic_DNA"/>
</dbReference>
<reference evidence="1 2" key="1">
    <citation type="submission" date="2020-08" db="EMBL/GenBank/DDBJ databases">
        <title>Genomic Encyclopedia of Type Strains, Phase IV (KMG-IV): sequencing the most valuable type-strain genomes for metagenomic binning, comparative biology and taxonomic classification.</title>
        <authorList>
            <person name="Goeker M."/>
        </authorList>
    </citation>
    <scope>NUCLEOTIDE SEQUENCE [LARGE SCALE GENOMIC DNA]</scope>
    <source>
        <strain evidence="1 2">DSM 27244</strain>
    </source>
</reference>
<gene>
    <name evidence="1" type="ORF">FHR19_000164</name>
</gene>
<proteinExistence type="predicted"/>
<evidence type="ECO:0000313" key="2">
    <source>
        <dbReference type="Proteomes" id="UP000557739"/>
    </source>
</evidence>
<dbReference type="AlphaFoldDB" id="A0A7W9EGE7"/>
<accession>A0A7W9EGE7</accession>
<comment type="caution">
    <text evidence="1">The sequence shown here is derived from an EMBL/GenBank/DDBJ whole genome shotgun (WGS) entry which is preliminary data.</text>
</comment>
<sequence length="124" mass="13073">MSVAACSSQPARITVGQCWSVSAGDRIEGAAILYIPSPFSFHIGPKLGGGENCPRYPISLVNQAARDAYRAIDGADISPERRGAPREIFVLLTGAVVSGDDGSPAIRVTRLRQSALADTEPKPH</sequence>